<feature type="region of interest" description="Disordered" evidence="1">
    <location>
        <begin position="284"/>
        <end position="328"/>
    </location>
</feature>
<feature type="region of interest" description="Disordered" evidence="1">
    <location>
        <begin position="463"/>
        <end position="482"/>
    </location>
</feature>
<gene>
    <name evidence="2" type="ORF">EVJ58_g2702</name>
</gene>
<name>A0A4Y9YS13_9APHY</name>
<proteinExistence type="predicted"/>
<evidence type="ECO:0000256" key="1">
    <source>
        <dbReference type="SAM" id="MobiDB-lite"/>
    </source>
</evidence>
<evidence type="ECO:0000313" key="3">
    <source>
        <dbReference type="Proteomes" id="UP000298390"/>
    </source>
</evidence>
<sequence length="564" mass="62429">MPRQHLSPTIVPRSPYSPPLKTWSSSGWGRGLALLHHPARASPASTRTTDYPLEREHAMRIAAATQRAIGSGELDLAGLRSSRARICDYSPLLHAYFASHSPVPASMLTSSPVSLHLSDIPDMAPTESLSALQRLSRSSTNHDHERTERSFNHSAPAAGRSAREPADGPLIFPPSRYSSRLRKLAPPSAQAFLRPASRYPAAMFLRARQRSTAPSGVHRHPVTAIDFPEDLSTSFSSFDILQWRRRISRLFDSPLAPFTPEQARSNSPFGSPNTQFGARVSSVSVAAAESSPQTSSSLAESHYTRFDEPPAEPMSNDTSVAHTPAPPGRTRLVSLPPIPYACSSGEGEALLSPLIPDLRTALAVPSLLLRAERCAEAVGDAAMCLCSCSLLKEPEAIFDLCKSLQQTFHAVQQELDDTPDVRSAEETAEMQAWFTKHWQLISSLERNLNIFYLFADELRARPPAHPPTRGTPRQAARLPHEVRGRRSTAAVSHQKLHLVGLRSQFVKEHRAARAQAESERKRRGEFRTTWTESRARRESLQDEIRHSRARAQHIRHAWMADHGL</sequence>
<dbReference type="EMBL" id="SEKV01000102">
    <property type="protein sequence ID" value="TFY64331.1"/>
    <property type="molecule type" value="Genomic_DNA"/>
</dbReference>
<organism evidence="2 3">
    <name type="scientific">Rhodofomes roseus</name>
    <dbReference type="NCBI Taxonomy" id="34475"/>
    <lineage>
        <taxon>Eukaryota</taxon>
        <taxon>Fungi</taxon>
        <taxon>Dikarya</taxon>
        <taxon>Basidiomycota</taxon>
        <taxon>Agaricomycotina</taxon>
        <taxon>Agaricomycetes</taxon>
        <taxon>Polyporales</taxon>
        <taxon>Rhodofomes</taxon>
    </lineage>
</organism>
<evidence type="ECO:0000313" key="2">
    <source>
        <dbReference type="EMBL" id="TFY64331.1"/>
    </source>
</evidence>
<feature type="compositionally biased region" description="Basic and acidic residues" evidence="1">
    <location>
        <begin position="140"/>
        <end position="151"/>
    </location>
</feature>
<reference evidence="2 3" key="1">
    <citation type="submission" date="2019-01" db="EMBL/GenBank/DDBJ databases">
        <title>Genome sequencing of the rare red list fungi Fomitopsis rosea.</title>
        <authorList>
            <person name="Buettner E."/>
            <person name="Kellner H."/>
        </authorList>
    </citation>
    <scope>NUCLEOTIDE SEQUENCE [LARGE SCALE GENOMIC DNA]</scope>
    <source>
        <strain evidence="2 3">DSM 105464</strain>
    </source>
</reference>
<dbReference type="AlphaFoldDB" id="A0A4Y9YS13"/>
<feature type="region of interest" description="Disordered" evidence="1">
    <location>
        <begin position="132"/>
        <end position="170"/>
    </location>
</feature>
<protein>
    <submittedName>
        <fullName evidence="2">Uncharacterized protein</fullName>
    </submittedName>
</protein>
<accession>A0A4Y9YS13</accession>
<dbReference type="Proteomes" id="UP000298390">
    <property type="component" value="Unassembled WGS sequence"/>
</dbReference>
<comment type="caution">
    <text evidence="2">The sequence shown here is derived from an EMBL/GenBank/DDBJ whole genome shotgun (WGS) entry which is preliminary data.</text>
</comment>